<dbReference type="EMBL" id="BAABHJ010000040">
    <property type="protein sequence ID" value="GAA4619192.1"/>
    <property type="molecule type" value="Genomic_DNA"/>
</dbReference>
<feature type="region of interest" description="Disordered" evidence="1">
    <location>
        <begin position="1"/>
        <end position="31"/>
    </location>
</feature>
<feature type="region of interest" description="Disordered" evidence="1">
    <location>
        <begin position="52"/>
        <end position="71"/>
    </location>
</feature>
<accession>A0ABP8U2Y5</accession>
<reference evidence="3" key="1">
    <citation type="journal article" date="2019" name="Int. J. Syst. Evol. Microbiol.">
        <title>The Global Catalogue of Microorganisms (GCM) 10K type strain sequencing project: providing services to taxonomists for standard genome sequencing and annotation.</title>
        <authorList>
            <consortium name="The Broad Institute Genomics Platform"/>
            <consortium name="The Broad Institute Genome Sequencing Center for Infectious Disease"/>
            <person name="Wu L."/>
            <person name="Ma J."/>
        </authorList>
    </citation>
    <scope>NUCLEOTIDE SEQUENCE [LARGE SCALE GENOMIC DNA]</scope>
    <source>
        <strain evidence="3">JCM 17938</strain>
    </source>
</reference>
<proteinExistence type="predicted"/>
<evidence type="ECO:0000313" key="2">
    <source>
        <dbReference type="EMBL" id="GAA4619192.1"/>
    </source>
</evidence>
<comment type="caution">
    <text evidence="2">The sequence shown here is derived from an EMBL/GenBank/DDBJ whole genome shotgun (WGS) entry which is preliminary data.</text>
</comment>
<dbReference type="Proteomes" id="UP001500212">
    <property type="component" value="Unassembled WGS sequence"/>
</dbReference>
<evidence type="ECO:0000313" key="3">
    <source>
        <dbReference type="Proteomes" id="UP001500212"/>
    </source>
</evidence>
<protein>
    <submittedName>
        <fullName evidence="2">Uncharacterized protein</fullName>
    </submittedName>
</protein>
<organism evidence="2 3">
    <name type="scientific">Actinoallomurus liliacearum</name>
    <dbReference type="NCBI Taxonomy" id="1080073"/>
    <lineage>
        <taxon>Bacteria</taxon>
        <taxon>Bacillati</taxon>
        <taxon>Actinomycetota</taxon>
        <taxon>Actinomycetes</taxon>
        <taxon>Streptosporangiales</taxon>
        <taxon>Thermomonosporaceae</taxon>
        <taxon>Actinoallomurus</taxon>
    </lineage>
</organism>
<sequence length="148" mass="15242">MNSGAAPDPGDVQTFMEPQEEAADDLATTNTPRIRAGGSAVAAMTEIHAVGPPAEGSIAGRIPPDERSRGHGPALVPGLLAAAATADTCAVITSRLFAAGLDLDLLLKSAGRANTRRIRRIVGELNASIEDLQRIMFSVASLSDRGGE</sequence>
<gene>
    <name evidence="2" type="ORF">GCM10023195_86670</name>
</gene>
<evidence type="ECO:0000256" key="1">
    <source>
        <dbReference type="SAM" id="MobiDB-lite"/>
    </source>
</evidence>
<name>A0ABP8U2Y5_9ACTN</name>
<keyword evidence="3" id="KW-1185">Reference proteome</keyword>